<organism evidence="1">
    <name type="scientific">Siphoviridae sp. ctoRD1</name>
    <dbReference type="NCBI Taxonomy" id="2825669"/>
    <lineage>
        <taxon>Viruses</taxon>
        <taxon>Duplodnaviria</taxon>
        <taxon>Heunggongvirae</taxon>
        <taxon>Uroviricota</taxon>
        <taxon>Caudoviricetes</taxon>
    </lineage>
</organism>
<dbReference type="GO" id="GO:0006281">
    <property type="term" value="P:DNA repair"/>
    <property type="evidence" value="ECO:0007669"/>
    <property type="project" value="InterPro"/>
</dbReference>
<name>A0A8S5QDV2_9CAUD</name>
<evidence type="ECO:0000313" key="1">
    <source>
        <dbReference type="EMBL" id="DAE17478.1"/>
    </source>
</evidence>
<dbReference type="InterPro" id="IPR036614">
    <property type="entry name" value="RusA-like_sf"/>
</dbReference>
<protein>
    <submittedName>
        <fullName evidence="1">Endodeoxyribonuclease RusA</fullName>
    </submittedName>
</protein>
<dbReference type="GO" id="GO:0006310">
    <property type="term" value="P:DNA recombination"/>
    <property type="evidence" value="ECO:0007669"/>
    <property type="project" value="InterPro"/>
</dbReference>
<accession>A0A8S5QDV2</accession>
<dbReference type="Pfam" id="PF05866">
    <property type="entry name" value="RusA"/>
    <property type="match status" value="1"/>
</dbReference>
<dbReference type="Gene3D" id="3.30.1330.70">
    <property type="entry name" value="Holliday junction resolvase RusA"/>
    <property type="match status" value="1"/>
</dbReference>
<dbReference type="SUPFAM" id="SSF103084">
    <property type="entry name" value="Holliday junction resolvase RusA"/>
    <property type="match status" value="1"/>
</dbReference>
<dbReference type="EMBL" id="BK015641">
    <property type="protein sequence ID" value="DAE17478.1"/>
    <property type="molecule type" value="Genomic_DNA"/>
</dbReference>
<sequence length="205" mass="23170">MSGRAIVTSPLPETKEAANEQWHLLLHRAWCREHDYDGGVRHHYLGSAFLEEMEMKWFCFMVPGKPQGKGRPRFSRKSGTAYTPSKTRDYERLIASRFYKFGGAKVAGRVVVEIIAAFPVPKSWTIQKKTDAVCGNVSPGKPDIDNIQKAVLDGLNGVAYDDDSQVVDVHCRKVYTDESGLIAGVYIRLTPVMDEWRIPEWLLVQ</sequence>
<dbReference type="InterPro" id="IPR008822">
    <property type="entry name" value="Endonuclease_RusA-like"/>
</dbReference>
<proteinExistence type="predicted"/>
<dbReference type="GO" id="GO:0000287">
    <property type="term" value="F:magnesium ion binding"/>
    <property type="evidence" value="ECO:0007669"/>
    <property type="project" value="InterPro"/>
</dbReference>
<reference evidence="1" key="1">
    <citation type="journal article" date="2021" name="Proc. Natl. Acad. Sci. U.S.A.">
        <title>A Catalog of Tens of Thousands of Viruses from Human Metagenomes Reveals Hidden Associations with Chronic Diseases.</title>
        <authorList>
            <person name="Tisza M.J."/>
            <person name="Buck C.B."/>
        </authorList>
    </citation>
    <scope>NUCLEOTIDE SEQUENCE</scope>
    <source>
        <strain evidence="1">CtoRD1</strain>
    </source>
</reference>